<organism evidence="1 2">
    <name type="scientific">Halosquirtibacter laminarini</name>
    <dbReference type="NCBI Taxonomy" id="3374600"/>
    <lineage>
        <taxon>Bacteria</taxon>
        <taxon>Pseudomonadati</taxon>
        <taxon>Bacteroidota</taxon>
        <taxon>Bacteroidia</taxon>
        <taxon>Marinilabiliales</taxon>
        <taxon>Prolixibacteraceae</taxon>
        <taxon>Halosquirtibacter</taxon>
    </lineage>
</organism>
<protein>
    <submittedName>
        <fullName evidence="1">Arylsulfatase</fullName>
    </submittedName>
</protein>
<proteinExistence type="predicted"/>
<gene>
    <name evidence="1" type="ORF">K4L44_15730</name>
</gene>
<dbReference type="EMBL" id="CP081303">
    <property type="protein sequence ID" value="QZE13958.1"/>
    <property type="molecule type" value="Genomic_DNA"/>
</dbReference>
<keyword evidence="2" id="KW-1185">Reference proteome</keyword>
<accession>A0AC61NEM1</accession>
<dbReference type="Proteomes" id="UP000826212">
    <property type="component" value="Chromosome"/>
</dbReference>
<evidence type="ECO:0000313" key="2">
    <source>
        <dbReference type="Proteomes" id="UP000826212"/>
    </source>
</evidence>
<evidence type="ECO:0000313" key="1">
    <source>
        <dbReference type="EMBL" id="QZE13958.1"/>
    </source>
</evidence>
<sequence length="503" mass="57676">MYKFIKSISFLSLFLIISCTISFARKKKELPNIVIIYADDMGYGDVSYQNPNGKIHTPNIDNLAKNGMVFPDAHSSSGICTPSRFALLTGQYHWRRTHKIVNSFGPSLFKENEFTLPKMLQGSGYTTACIGKWHLGWDWQFNKEKINRRNCAPEDLVTDQDINGGPTDQGFDYYFGDGTINFPPYAFIENKRFVEAPTVPLHLKDSRPLEGSWEFRPGPMVKGWDPYKVLPTLTSKMEAFIKRQKKDKPFFLYLALPCPHAPIIPNEQFRGKSKAGAYGDFVVQTDDVVGRVNRALSRAGLDKNTIVIFTADNGPERYAYNRIRNFNHRSMGNLRGLKRDTWEGGHRVPFVIKWPKHIKKGSSSDQVISQVDITSTLANIVGYTLKRDEAVDSYDLEPLLSGKKMNTTFRRGTVQNTKKNRYAIRVGDWVYIDSFSGEHTTAPAWYNKKEHYSVPDKSCKGMLFNVKEDPQERVNLYSEYPEKVRMMKSMLTKYRKEGRSRDI</sequence>
<name>A0AC61NEM1_9BACT</name>
<reference evidence="1" key="1">
    <citation type="submission" date="2021-08" db="EMBL/GenBank/DDBJ databases">
        <title>Novel anaerobic bacterium isolated from sea squirt in East Sea, Republic of Korea.</title>
        <authorList>
            <person name="Nguyen T.H."/>
            <person name="Li Z."/>
            <person name="Lee Y.-J."/>
            <person name="Ko J."/>
            <person name="Kim S.-G."/>
        </authorList>
    </citation>
    <scope>NUCLEOTIDE SEQUENCE</scope>
    <source>
        <strain evidence="1">KCTC 25031</strain>
    </source>
</reference>